<evidence type="ECO:0000313" key="7">
    <source>
        <dbReference type="EMBL" id="SDS41520.1"/>
    </source>
</evidence>
<keyword evidence="5" id="KW-0732">Signal</keyword>
<keyword evidence="1 4" id="KW-0349">Heme</keyword>
<keyword evidence="3 4" id="KW-0408">Iron</keyword>
<dbReference type="GO" id="GO:0009055">
    <property type="term" value="F:electron transfer activity"/>
    <property type="evidence" value="ECO:0007669"/>
    <property type="project" value="InterPro"/>
</dbReference>
<evidence type="ECO:0000256" key="4">
    <source>
        <dbReference type="PROSITE-ProRule" id="PRU00433"/>
    </source>
</evidence>
<reference evidence="8" key="1">
    <citation type="submission" date="2016-10" db="EMBL/GenBank/DDBJ databases">
        <authorList>
            <person name="Varghese N."/>
            <person name="Submissions S."/>
        </authorList>
    </citation>
    <scope>NUCLEOTIDE SEQUENCE [LARGE SCALE GENOMIC DNA]</scope>
    <source>
        <strain evidence="8">KCTC 32247</strain>
    </source>
</reference>
<evidence type="ECO:0000256" key="5">
    <source>
        <dbReference type="SAM" id="SignalP"/>
    </source>
</evidence>
<keyword evidence="8" id="KW-1185">Reference proteome</keyword>
<gene>
    <name evidence="7" type="ORF">SAMN05216221_1768</name>
</gene>
<evidence type="ECO:0000313" key="8">
    <source>
        <dbReference type="Proteomes" id="UP000243359"/>
    </source>
</evidence>
<protein>
    <recommendedName>
        <fullName evidence="6">Cytochrome c domain-containing protein</fullName>
    </recommendedName>
</protein>
<evidence type="ECO:0000256" key="2">
    <source>
        <dbReference type="ARBA" id="ARBA00022723"/>
    </source>
</evidence>
<feature type="signal peptide" evidence="5">
    <location>
        <begin position="1"/>
        <end position="24"/>
    </location>
</feature>
<dbReference type="EMBL" id="LT629751">
    <property type="protein sequence ID" value="SDS41520.1"/>
    <property type="molecule type" value="Genomic_DNA"/>
</dbReference>
<dbReference type="Proteomes" id="UP000243359">
    <property type="component" value="Chromosome I"/>
</dbReference>
<dbReference type="STRING" id="1392877.SAMN05216221_1768"/>
<dbReference type="SUPFAM" id="SSF46626">
    <property type="entry name" value="Cytochrome c"/>
    <property type="match status" value="1"/>
</dbReference>
<organism evidence="7 8">
    <name type="scientific">Pseudomonas oryzae</name>
    <dbReference type="NCBI Taxonomy" id="1392877"/>
    <lineage>
        <taxon>Bacteria</taxon>
        <taxon>Pseudomonadati</taxon>
        <taxon>Pseudomonadota</taxon>
        <taxon>Gammaproteobacteria</taxon>
        <taxon>Pseudomonadales</taxon>
        <taxon>Pseudomonadaceae</taxon>
        <taxon>Pseudomonas</taxon>
    </lineage>
</organism>
<name>A0A1H1S0I0_9PSED</name>
<accession>A0A1H1S0I0</accession>
<keyword evidence="2 4" id="KW-0479">Metal-binding</keyword>
<proteinExistence type="predicted"/>
<sequence>MRPLRTLLPAALLAATPLIPQAQADEQLIERGRYLVQISGCNDCHTSGYLMAPDKVPESDWLKGDSLGWYGPWGTTYPSNLRLVLPRLSESDWLTLAKNANYRPPMPNQTLQRMTDDDLRAIYQLVKHLGPAGQPAPMALPPGDMPEGPVVMFPMPRADRK</sequence>
<dbReference type="RefSeq" id="WP_090348593.1">
    <property type="nucleotide sequence ID" value="NZ_LT629751.1"/>
</dbReference>
<dbReference type="GO" id="GO:0046872">
    <property type="term" value="F:metal ion binding"/>
    <property type="evidence" value="ECO:0007669"/>
    <property type="project" value="UniProtKB-KW"/>
</dbReference>
<dbReference type="InterPro" id="IPR009056">
    <property type="entry name" value="Cyt_c-like_dom"/>
</dbReference>
<dbReference type="OrthoDB" id="9811281at2"/>
<dbReference type="Gene3D" id="1.10.760.10">
    <property type="entry name" value="Cytochrome c-like domain"/>
    <property type="match status" value="1"/>
</dbReference>
<evidence type="ECO:0000259" key="6">
    <source>
        <dbReference type="PROSITE" id="PS51007"/>
    </source>
</evidence>
<dbReference type="GO" id="GO:0020037">
    <property type="term" value="F:heme binding"/>
    <property type="evidence" value="ECO:0007669"/>
    <property type="project" value="InterPro"/>
</dbReference>
<dbReference type="AlphaFoldDB" id="A0A1H1S0I0"/>
<dbReference type="PROSITE" id="PS51007">
    <property type="entry name" value="CYTC"/>
    <property type="match status" value="1"/>
</dbReference>
<feature type="domain" description="Cytochrome c" evidence="6">
    <location>
        <begin position="27"/>
        <end position="130"/>
    </location>
</feature>
<feature type="chain" id="PRO_5009259517" description="Cytochrome c domain-containing protein" evidence="5">
    <location>
        <begin position="25"/>
        <end position="161"/>
    </location>
</feature>
<evidence type="ECO:0000256" key="3">
    <source>
        <dbReference type="ARBA" id="ARBA00023004"/>
    </source>
</evidence>
<dbReference type="InterPro" id="IPR036909">
    <property type="entry name" value="Cyt_c-like_dom_sf"/>
</dbReference>
<evidence type="ECO:0000256" key="1">
    <source>
        <dbReference type="ARBA" id="ARBA00022617"/>
    </source>
</evidence>